<evidence type="ECO:0000313" key="1">
    <source>
        <dbReference type="EMBL" id="KEA62743.1"/>
    </source>
</evidence>
<gene>
    <name evidence="1" type="ORF">ADIMK_3215</name>
</gene>
<sequence length="138" mass="15513">MSANTISVNHTQNTNLLLFMLRAYAADTRRLGPFLILGQVKEVLPNGRMWNILRDVVADFGKAVKLFTPLLWNGVRIHQISFVQLLDVGKVSTVKMGIFPHQLHYAVLHYDITLASGVEGALRVHHFLLTYTTAPANY</sequence>
<protein>
    <submittedName>
        <fullName evidence="1">Uncharacterized protein</fullName>
    </submittedName>
</protein>
<dbReference type="AlphaFoldDB" id="A0A081FW38"/>
<dbReference type="EMBL" id="JMQN01000047">
    <property type="protein sequence ID" value="KEA62743.1"/>
    <property type="molecule type" value="Genomic_DNA"/>
</dbReference>
<proteinExistence type="predicted"/>
<dbReference type="STRING" id="1232683.ADIMK_3215"/>
<accession>A0A081FW38</accession>
<evidence type="ECO:0000313" key="2">
    <source>
        <dbReference type="Proteomes" id="UP000028252"/>
    </source>
</evidence>
<keyword evidence="2" id="KW-1185">Reference proteome</keyword>
<reference evidence="1 2" key="1">
    <citation type="submission" date="2014-04" db="EMBL/GenBank/DDBJ databases">
        <title>Marinobacterium kochiensis sp. nov., isolated from sediment sample collected from Kochi backwaters in Kerala, India.</title>
        <authorList>
            <person name="Singh A."/>
            <person name="Pinnaka A.K."/>
        </authorList>
    </citation>
    <scope>NUCLEOTIDE SEQUENCE [LARGE SCALE GENOMIC DNA]</scope>
    <source>
        <strain evidence="1 2">AK27</strain>
    </source>
</reference>
<comment type="caution">
    <text evidence="1">The sequence shown here is derived from an EMBL/GenBank/DDBJ whole genome shotgun (WGS) entry which is preliminary data.</text>
</comment>
<dbReference type="Proteomes" id="UP000028252">
    <property type="component" value="Unassembled WGS sequence"/>
</dbReference>
<name>A0A081FW38_9GAMM</name>
<dbReference type="PATRIC" id="fig|1232683.4.peg.3165"/>
<organism evidence="1 2">
    <name type="scientific">Marinobacterium lacunae</name>
    <dbReference type="NCBI Taxonomy" id="1232683"/>
    <lineage>
        <taxon>Bacteria</taxon>
        <taxon>Pseudomonadati</taxon>
        <taxon>Pseudomonadota</taxon>
        <taxon>Gammaproteobacteria</taxon>
        <taxon>Oceanospirillales</taxon>
        <taxon>Oceanospirillaceae</taxon>
        <taxon>Marinobacterium</taxon>
    </lineage>
</organism>